<dbReference type="Proteomes" id="UP001596147">
    <property type="component" value="Unassembled WGS sequence"/>
</dbReference>
<evidence type="ECO:0000256" key="5">
    <source>
        <dbReference type="RuleBase" id="RU361187"/>
    </source>
</evidence>
<comment type="similarity">
    <text evidence="1 5">Belongs to the glycosyl hydrolase 43 family.</text>
</comment>
<dbReference type="CDD" id="cd18820">
    <property type="entry name" value="GH43_LbAraf43-like"/>
    <property type="match status" value="1"/>
</dbReference>
<dbReference type="InterPro" id="IPR023296">
    <property type="entry name" value="Glyco_hydro_beta-prop_sf"/>
</dbReference>
<keyword evidence="4 5" id="KW-0326">Glycosidase</keyword>
<organism evidence="6 7">
    <name type="scientific">Lederbergia graminis</name>
    <dbReference type="NCBI Taxonomy" id="735518"/>
    <lineage>
        <taxon>Bacteria</taxon>
        <taxon>Bacillati</taxon>
        <taxon>Bacillota</taxon>
        <taxon>Bacilli</taxon>
        <taxon>Bacillales</taxon>
        <taxon>Bacillaceae</taxon>
        <taxon>Lederbergia</taxon>
    </lineage>
</organism>
<dbReference type="Pfam" id="PF04616">
    <property type="entry name" value="Glyco_hydro_43"/>
    <property type="match status" value="1"/>
</dbReference>
<dbReference type="InterPro" id="IPR006710">
    <property type="entry name" value="Glyco_hydro_43"/>
</dbReference>
<reference evidence="7" key="1">
    <citation type="journal article" date="2019" name="Int. J. Syst. Evol. Microbiol.">
        <title>The Global Catalogue of Microorganisms (GCM) 10K type strain sequencing project: providing services to taxonomists for standard genome sequencing and annotation.</title>
        <authorList>
            <consortium name="The Broad Institute Genomics Platform"/>
            <consortium name="The Broad Institute Genome Sequencing Center for Infectious Disease"/>
            <person name="Wu L."/>
            <person name="Ma J."/>
        </authorList>
    </citation>
    <scope>NUCLEOTIDE SEQUENCE [LARGE SCALE GENOMIC DNA]</scope>
    <source>
        <strain evidence="7">CGMCC 1.12237</strain>
    </source>
</reference>
<keyword evidence="2" id="KW-0732">Signal</keyword>
<comment type="caution">
    <text evidence="6">The sequence shown here is derived from an EMBL/GenBank/DDBJ whole genome shotgun (WGS) entry which is preliminary data.</text>
</comment>
<dbReference type="RefSeq" id="WP_382355236.1">
    <property type="nucleotide sequence ID" value="NZ_JBHSMC010000029.1"/>
</dbReference>
<evidence type="ECO:0000313" key="6">
    <source>
        <dbReference type="EMBL" id="MFC5466778.1"/>
    </source>
</evidence>
<gene>
    <name evidence="6" type="ORF">ACFPM4_18810</name>
</gene>
<proteinExistence type="inferred from homology"/>
<dbReference type="PANTHER" id="PTHR43817">
    <property type="entry name" value="GLYCOSYL HYDROLASE"/>
    <property type="match status" value="1"/>
</dbReference>
<dbReference type="SUPFAM" id="SSF75005">
    <property type="entry name" value="Arabinanase/levansucrase/invertase"/>
    <property type="match status" value="1"/>
</dbReference>
<protein>
    <submittedName>
        <fullName evidence="6">Family 43 glycosylhydrolase</fullName>
    </submittedName>
</protein>
<evidence type="ECO:0000256" key="2">
    <source>
        <dbReference type="ARBA" id="ARBA00022729"/>
    </source>
</evidence>
<keyword evidence="3 5" id="KW-0378">Hydrolase</keyword>
<evidence type="ECO:0000313" key="7">
    <source>
        <dbReference type="Proteomes" id="UP001596147"/>
    </source>
</evidence>
<evidence type="ECO:0000256" key="1">
    <source>
        <dbReference type="ARBA" id="ARBA00009865"/>
    </source>
</evidence>
<keyword evidence="7" id="KW-1185">Reference proteome</keyword>
<sequence>MSTKVFQNPLLNPGPDPWIYHHTDGMYYLMVTKRNKLVLQRNTALSKVAQGEEKTIWLPSETDYFKANFWAPELHYIENKWYVYFTANDGGGDDTRRVLVIENSNEDPYVGDWELKGVINTERPGLDGSVFYHKEQLYFLYAGYGHFPDYGSAIYIAAMENPWTLKGEEVLLTKPEYDWEKQGGMAINEGPVILKRNEKLFLVYSASTTWSDDYSLGMLTINEDDDVLDVNAWSKSPKPVFSKNVEQGVYGPGHNSFTTSPDRTEDWIVYHAFTNGGENNPERSLRIQAFSWNEDGTPNFGRPIGLANDIPVPSGE</sequence>
<dbReference type="EMBL" id="JBHSMC010000029">
    <property type="protein sequence ID" value="MFC5466778.1"/>
    <property type="molecule type" value="Genomic_DNA"/>
</dbReference>
<dbReference type="InterPro" id="IPR016828">
    <property type="entry name" value="Alpha-L-arabinofuranosidase"/>
</dbReference>
<evidence type="ECO:0000256" key="4">
    <source>
        <dbReference type="ARBA" id="ARBA00023295"/>
    </source>
</evidence>
<name>A0ABW0LQ95_9BACI</name>
<accession>A0ABW0LQ95</accession>
<evidence type="ECO:0000256" key="3">
    <source>
        <dbReference type="ARBA" id="ARBA00022801"/>
    </source>
</evidence>
<dbReference type="PANTHER" id="PTHR43817:SF1">
    <property type="entry name" value="HYDROLASE, FAMILY 43, PUTATIVE (AFU_ORTHOLOGUE AFUA_3G01660)-RELATED"/>
    <property type="match status" value="1"/>
</dbReference>
<dbReference type="Gene3D" id="2.115.10.20">
    <property type="entry name" value="Glycosyl hydrolase domain, family 43"/>
    <property type="match status" value="1"/>
</dbReference>
<dbReference type="PIRSF" id="PIRSF025414">
    <property type="entry name" value="Alpha-L-arabinofuranosidase"/>
    <property type="match status" value="1"/>
</dbReference>